<evidence type="ECO:0000313" key="3">
    <source>
        <dbReference type="Proteomes" id="UP000037510"/>
    </source>
</evidence>
<dbReference type="Proteomes" id="UP000037510">
    <property type="component" value="Unassembled WGS sequence"/>
</dbReference>
<feature type="non-terminal residue" evidence="2">
    <location>
        <position position="173"/>
    </location>
</feature>
<keyword evidence="3" id="KW-1185">Reference proteome</keyword>
<name>A0A0L7KUF5_OPEBR</name>
<protein>
    <submittedName>
        <fullName evidence="2">Site-specific recombinase (Resolvase family)</fullName>
    </submittedName>
</protein>
<dbReference type="AlphaFoldDB" id="A0A0L7KUF5"/>
<feature type="signal peptide" evidence="1">
    <location>
        <begin position="1"/>
        <end position="20"/>
    </location>
</feature>
<accession>A0A0L7KUF5</accession>
<gene>
    <name evidence="2" type="ORF">OBRU01_20043</name>
</gene>
<evidence type="ECO:0000256" key="1">
    <source>
        <dbReference type="SAM" id="SignalP"/>
    </source>
</evidence>
<evidence type="ECO:0000313" key="2">
    <source>
        <dbReference type="EMBL" id="KOB66740.1"/>
    </source>
</evidence>
<keyword evidence="1" id="KW-0732">Signal</keyword>
<comment type="caution">
    <text evidence="2">The sequence shown here is derived from an EMBL/GenBank/DDBJ whole genome shotgun (WGS) entry which is preliminary data.</text>
</comment>
<dbReference type="EMBL" id="JTDY01005694">
    <property type="protein sequence ID" value="KOB66740.1"/>
    <property type="molecule type" value="Genomic_DNA"/>
</dbReference>
<proteinExistence type="predicted"/>
<reference evidence="2 3" key="1">
    <citation type="journal article" date="2015" name="Genome Biol. Evol.">
        <title>The genome of winter moth (Operophtera brumata) provides a genomic perspective on sexual dimorphism and phenology.</title>
        <authorList>
            <person name="Derks M.F."/>
            <person name="Smit S."/>
            <person name="Salis L."/>
            <person name="Schijlen E."/>
            <person name="Bossers A."/>
            <person name="Mateman C."/>
            <person name="Pijl A.S."/>
            <person name="de Ridder D."/>
            <person name="Groenen M.A."/>
            <person name="Visser M.E."/>
            <person name="Megens H.J."/>
        </authorList>
    </citation>
    <scope>NUCLEOTIDE SEQUENCE [LARGE SCALE GENOMIC DNA]</scope>
    <source>
        <strain evidence="2">WM2013NL</strain>
        <tissue evidence="2">Head and thorax</tissue>
    </source>
</reference>
<feature type="chain" id="PRO_5005572803" evidence="1">
    <location>
        <begin position="21"/>
        <end position="173"/>
    </location>
</feature>
<sequence length="173" mass="20096">MSVSIVTQVLSFVVLGYVCSQEYYEAHYSTKLSEIPKKFEVRSININGAKSDFEKYASQIQRLAKKENATVIYKVNVELLKPYKKKSLSKFLKDGKTKKYNVPLKKTSMKVSHFESFLRKMAEQNNHIINPQNFDVYMPSTTQSQRIVVTKQIKMKYKPIPSKLNNFTKNIKP</sequence>
<organism evidence="2 3">
    <name type="scientific">Operophtera brumata</name>
    <name type="common">Winter moth</name>
    <name type="synonym">Phalaena brumata</name>
    <dbReference type="NCBI Taxonomy" id="104452"/>
    <lineage>
        <taxon>Eukaryota</taxon>
        <taxon>Metazoa</taxon>
        <taxon>Ecdysozoa</taxon>
        <taxon>Arthropoda</taxon>
        <taxon>Hexapoda</taxon>
        <taxon>Insecta</taxon>
        <taxon>Pterygota</taxon>
        <taxon>Neoptera</taxon>
        <taxon>Endopterygota</taxon>
        <taxon>Lepidoptera</taxon>
        <taxon>Glossata</taxon>
        <taxon>Ditrysia</taxon>
        <taxon>Geometroidea</taxon>
        <taxon>Geometridae</taxon>
        <taxon>Larentiinae</taxon>
        <taxon>Operophtera</taxon>
    </lineage>
</organism>